<reference evidence="2 3" key="1">
    <citation type="submission" date="2024-04" db="EMBL/GenBank/DDBJ databases">
        <title>Novel species of the genus Ideonella isolated from streams.</title>
        <authorList>
            <person name="Lu H."/>
        </authorList>
    </citation>
    <scope>NUCLEOTIDE SEQUENCE [LARGE SCALE GENOMIC DNA]</scope>
    <source>
        <strain evidence="2 3">DXS29W</strain>
    </source>
</reference>
<name>A0ABU9BWU7_9BURK</name>
<dbReference type="Gene3D" id="1.50.10.100">
    <property type="entry name" value="Chondroitin AC/alginate lyase"/>
    <property type="match status" value="1"/>
</dbReference>
<dbReference type="EMBL" id="JBBUTG010000029">
    <property type="protein sequence ID" value="MEK8034451.1"/>
    <property type="molecule type" value="Genomic_DNA"/>
</dbReference>
<keyword evidence="3" id="KW-1185">Reference proteome</keyword>
<organism evidence="2 3">
    <name type="scientific">Ideonella lacteola</name>
    <dbReference type="NCBI Taxonomy" id="2984193"/>
    <lineage>
        <taxon>Bacteria</taxon>
        <taxon>Pseudomonadati</taxon>
        <taxon>Pseudomonadota</taxon>
        <taxon>Betaproteobacteria</taxon>
        <taxon>Burkholderiales</taxon>
        <taxon>Sphaerotilaceae</taxon>
        <taxon>Ideonella</taxon>
    </lineage>
</organism>
<dbReference type="RefSeq" id="WP_341428880.1">
    <property type="nucleotide sequence ID" value="NZ_JBBUTG010000029.1"/>
</dbReference>
<dbReference type="Gene3D" id="2.70.98.70">
    <property type="match status" value="1"/>
</dbReference>
<gene>
    <name evidence="2" type="ORF">AACH06_26785</name>
</gene>
<sequence>MWPRWPRWLAAAALWGAAAGAAHADIVITPLGSPRILVPDASTLSRLKASMSQGAPAAARFKAYVDAQMNGADYYEFAAWHAALMYQVTGKSSYCDYAVQLTDDFVRSEEALIERNQRATVAADSYLYVGPTIGNVSMVYDWCRAQMSSAQRARWVTYANQAVWNVWNPEQAQWGQTLYPWSGWSIDNPSNNYYYSFLRATMLLGLASHDENALAPQWIDKFRYEKIQNQLVPTFNRDLQGGGSREGTGYGTAMRDLFNLYYLWEKSTTDRIADLTPHTLASFDKFMHDIVPTLDRLAPTGDHARDSTAAFFDYHREYLEILSHLYPGDPMAGLSKTLLAQSSVPRMENGFEYWVDYVFDQSGMAARPLGQLYPAHWGSGTGQFSMRSAWDKQAAYANLICGPYTESHAHQDQGSFVFYQGTWLAFDENINSHSGLAQYQAPHNLVRIEKGGQEVPQKWGASCKMLALADQPLYAYGLARVTPMFAGQASVVKWEREFVFLKPSTLVVFDRVRTSGTGVRRVWTLNLPQKPVVDGDRLTMNAAGHQLDVRRLAPAGLVSQVLSWPQVDGDMNAGRRIDVVDAAGDRTDFLHVLGADAAFTAAVRSDAQGKTGAKITLAHGDVATVRFNTDTNGGTLLIHDADGGVRLKTALPKTVQVLPRLAP</sequence>
<keyword evidence="1" id="KW-0732">Signal</keyword>
<protein>
    <submittedName>
        <fullName evidence="2">Uncharacterized protein</fullName>
    </submittedName>
</protein>
<accession>A0ABU9BWU7</accession>
<dbReference type="InterPro" id="IPR008929">
    <property type="entry name" value="Chondroitin_lyas"/>
</dbReference>
<dbReference type="Proteomes" id="UP001371218">
    <property type="component" value="Unassembled WGS sequence"/>
</dbReference>
<evidence type="ECO:0000313" key="3">
    <source>
        <dbReference type="Proteomes" id="UP001371218"/>
    </source>
</evidence>
<evidence type="ECO:0000256" key="1">
    <source>
        <dbReference type="SAM" id="SignalP"/>
    </source>
</evidence>
<feature type="signal peptide" evidence="1">
    <location>
        <begin position="1"/>
        <end position="24"/>
    </location>
</feature>
<proteinExistence type="predicted"/>
<comment type="caution">
    <text evidence="2">The sequence shown here is derived from an EMBL/GenBank/DDBJ whole genome shotgun (WGS) entry which is preliminary data.</text>
</comment>
<dbReference type="SUPFAM" id="SSF48230">
    <property type="entry name" value="Chondroitin AC/alginate lyase"/>
    <property type="match status" value="1"/>
</dbReference>
<feature type="chain" id="PRO_5046238102" evidence="1">
    <location>
        <begin position="25"/>
        <end position="663"/>
    </location>
</feature>
<evidence type="ECO:0000313" key="2">
    <source>
        <dbReference type="EMBL" id="MEK8034451.1"/>
    </source>
</evidence>